<proteinExistence type="predicted"/>
<dbReference type="GeneID" id="106802158"/>
<feature type="compositionally biased region" description="Basic and acidic residues" evidence="1">
    <location>
        <begin position="210"/>
        <end position="219"/>
    </location>
</feature>
<gene>
    <name evidence="3" type="primary">LOC106802158</name>
</gene>
<feature type="compositionally biased region" description="Pro residues" evidence="1">
    <location>
        <begin position="225"/>
        <end position="235"/>
    </location>
</feature>
<dbReference type="RefSeq" id="XP_014644403.1">
    <property type="nucleotide sequence ID" value="XM_014788917.1"/>
</dbReference>
<name>A0ABM1CXX2_CERSS</name>
<evidence type="ECO:0000313" key="2">
    <source>
        <dbReference type="Proteomes" id="UP000694910"/>
    </source>
</evidence>
<feature type="compositionally biased region" description="Low complexity" evidence="1">
    <location>
        <begin position="187"/>
        <end position="207"/>
    </location>
</feature>
<keyword evidence="2" id="KW-1185">Reference proteome</keyword>
<protein>
    <submittedName>
        <fullName evidence="3">Translation initiation factor IF-2-like</fullName>
    </submittedName>
</protein>
<reference evidence="3" key="1">
    <citation type="submission" date="2025-08" db="UniProtKB">
        <authorList>
            <consortium name="RefSeq"/>
        </authorList>
    </citation>
    <scope>IDENTIFICATION</scope>
</reference>
<sequence length="250" mass="25139">MGFTARLAGVTVRAPRGAHGSRGAGAGAEGACTPEEDRTQTRAGIAVGIAERMGKLRPEAGGASRRSQVCLQPPARPSPRPEVLTGPRVGAGGAATASGLCARRKVAREEQDAPPPEGSGRDGASGAGCNGSRRARTSARGGAGPGAGPQPSLHSRRGPGHAAPARPAERPARLPITDAFANHGAPRRAASDSSPAQPGRRAPGGRVRPAHGESFRADSGHGPAPSWPRPAPALAPPARRLVAGRSWAPP</sequence>
<evidence type="ECO:0000313" key="3">
    <source>
        <dbReference type="RefSeq" id="XP_014644403.1"/>
    </source>
</evidence>
<feature type="region of interest" description="Disordered" evidence="1">
    <location>
        <begin position="1"/>
        <end position="250"/>
    </location>
</feature>
<accession>A0ABM1CXX2</accession>
<organism evidence="2 3">
    <name type="scientific">Ceratotherium simum simum</name>
    <name type="common">Southern white rhinoceros</name>
    <dbReference type="NCBI Taxonomy" id="73337"/>
    <lineage>
        <taxon>Eukaryota</taxon>
        <taxon>Metazoa</taxon>
        <taxon>Chordata</taxon>
        <taxon>Craniata</taxon>
        <taxon>Vertebrata</taxon>
        <taxon>Euteleostomi</taxon>
        <taxon>Mammalia</taxon>
        <taxon>Eutheria</taxon>
        <taxon>Laurasiatheria</taxon>
        <taxon>Perissodactyla</taxon>
        <taxon>Rhinocerotidae</taxon>
        <taxon>Ceratotherium</taxon>
    </lineage>
</organism>
<evidence type="ECO:0000256" key="1">
    <source>
        <dbReference type="SAM" id="MobiDB-lite"/>
    </source>
</evidence>
<dbReference type="Proteomes" id="UP000694910">
    <property type="component" value="Unplaced"/>
</dbReference>